<feature type="compositionally biased region" description="Basic and acidic residues" evidence="1">
    <location>
        <begin position="7"/>
        <end position="28"/>
    </location>
</feature>
<dbReference type="EMBL" id="PITJ01000038">
    <property type="protein sequence ID" value="TBU05204.1"/>
    <property type="molecule type" value="Genomic_DNA"/>
</dbReference>
<accession>A0A4Q9LBU6</accession>
<feature type="region of interest" description="Disordered" evidence="1">
    <location>
        <begin position="1"/>
        <end position="51"/>
    </location>
</feature>
<dbReference type="Proteomes" id="UP000292362">
    <property type="component" value="Unassembled WGS sequence"/>
</dbReference>
<proteinExistence type="predicted"/>
<reference evidence="2 3" key="1">
    <citation type="submission" date="2017-12" db="EMBL/GenBank/DDBJ databases">
        <authorList>
            <person name="Pombert J.-F."/>
            <person name="Haag K.L."/>
            <person name="Ebert D."/>
        </authorList>
    </citation>
    <scope>NUCLEOTIDE SEQUENCE [LARGE SCALE GENOMIC DNA]</scope>
    <source>
        <strain evidence="2">FI-OER-3-3</strain>
    </source>
</reference>
<feature type="region of interest" description="Disordered" evidence="1">
    <location>
        <begin position="181"/>
        <end position="205"/>
    </location>
</feature>
<name>A0A4Q9LBU6_9MICR</name>
<feature type="compositionally biased region" description="Polar residues" evidence="1">
    <location>
        <begin position="37"/>
        <end position="51"/>
    </location>
</feature>
<feature type="compositionally biased region" description="Basic residues" evidence="1">
    <location>
        <begin position="190"/>
        <end position="205"/>
    </location>
</feature>
<protein>
    <submittedName>
        <fullName evidence="2">Uncharacterized protein</fullName>
    </submittedName>
</protein>
<sequence length="205" mass="23992">MGVIMRSEMHEEPTPPLKGEKREEDGVKILKPKNKTPPISQGGTTLEEPTNNINEESDLEEETIVVKEMILRQIPQDRHQNTLNTHESKDILSFIIIKKTVKKIYFRLEDISQKDELLDKMPEKVISYFYETEILKDADELKECNQRLNELESFQIYKEIKNSEVKKKIESQDPALVKAYMEDLKNNKSTTRKNNKRGKKGMQKK</sequence>
<dbReference type="VEuPathDB" id="MicrosporidiaDB:CWI37_0038p0060"/>
<organism evidence="2 3">
    <name type="scientific">Hamiltosporidium tvaerminnensis</name>
    <dbReference type="NCBI Taxonomy" id="1176355"/>
    <lineage>
        <taxon>Eukaryota</taxon>
        <taxon>Fungi</taxon>
        <taxon>Fungi incertae sedis</taxon>
        <taxon>Microsporidia</taxon>
        <taxon>Dubosqiidae</taxon>
        <taxon>Hamiltosporidium</taxon>
    </lineage>
</organism>
<evidence type="ECO:0000313" key="3">
    <source>
        <dbReference type="Proteomes" id="UP000292362"/>
    </source>
</evidence>
<gene>
    <name evidence="2" type="ORF">CWI37_0038p0060</name>
</gene>
<evidence type="ECO:0000313" key="2">
    <source>
        <dbReference type="EMBL" id="TBU05204.1"/>
    </source>
</evidence>
<evidence type="ECO:0000256" key="1">
    <source>
        <dbReference type="SAM" id="MobiDB-lite"/>
    </source>
</evidence>
<dbReference type="AlphaFoldDB" id="A0A4Q9LBU6"/>
<comment type="caution">
    <text evidence="2">The sequence shown here is derived from an EMBL/GenBank/DDBJ whole genome shotgun (WGS) entry which is preliminary data.</text>
</comment>